<reference evidence="4" key="1">
    <citation type="submission" date="2025-08" db="UniProtKB">
        <authorList>
            <consortium name="RefSeq"/>
        </authorList>
    </citation>
    <scope>IDENTIFICATION</scope>
</reference>
<keyword evidence="3" id="KW-1185">Reference proteome</keyword>
<comment type="similarity">
    <text evidence="1">Belongs to the IUNH family.</text>
</comment>
<dbReference type="Proteomes" id="UP000694867">
    <property type="component" value="Unplaced"/>
</dbReference>
<dbReference type="InterPro" id="IPR036452">
    <property type="entry name" value="Ribo_hydro-like"/>
</dbReference>
<dbReference type="GO" id="GO:0016799">
    <property type="term" value="F:hydrolase activity, hydrolyzing N-glycosyl compounds"/>
    <property type="evidence" value="ECO:0007669"/>
    <property type="project" value="InterPro"/>
</dbReference>
<gene>
    <name evidence="4" type="primary">LOC100897957</name>
</gene>
<dbReference type="Pfam" id="PF01156">
    <property type="entry name" value="IU_nuc_hydro"/>
    <property type="match status" value="1"/>
</dbReference>
<evidence type="ECO:0000313" key="4">
    <source>
        <dbReference type="RefSeq" id="XP_003738722.3"/>
    </source>
</evidence>
<proteinExistence type="inferred from homology"/>
<evidence type="ECO:0000256" key="1">
    <source>
        <dbReference type="ARBA" id="ARBA00009176"/>
    </source>
</evidence>
<dbReference type="KEGG" id="goe:100897957"/>
<evidence type="ECO:0000313" key="3">
    <source>
        <dbReference type="Proteomes" id="UP000694867"/>
    </source>
</evidence>
<dbReference type="SUPFAM" id="SSF53590">
    <property type="entry name" value="Nucleoside hydrolase"/>
    <property type="match status" value="1"/>
</dbReference>
<dbReference type="AlphaFoldDB" id="A0AAJ6VVN8"/>
<sequence>MLITSSWIQGMRARRTAQRSSFVLQLPDLVMRRLLIDTDCGTDDACAILLAVRVAQKDPDIRIEAITTCSGNIELAKVRPNVLRVLKLCDATDIPVFEGVGRPLVEPLKDASQYHCDDGFGGVSGDYPAPEIPCPAEHAVNAMIRLARKLRQELIVVSLGPLTNVALAQKLDPEFLSNLKELVVMGGSSIGSGNDTPGAEFNFSWDPEAVAIVVNEIEKADKLTIVTMEACRNYPLDWRWFDSLDESNKYIEFLKKIMGSAAKRWRAEGHLGLYVYDLTAMAVYLDPAIATKALTCPIYAELRGQWSRGAIVLDRRIPHRWNREANARIVSDIDTDLLKLMYNRML</sequence>
<feature type="domain" description="Inosine/uridine-preferring nucleoside hydrolase" evidence="2">
    <location>
        <begin position="34"/>
        <end position="337"/>
    </location>
</feature>
<dbReference type="Gene3D" id="3.90.245.10">
    <property type="entry name" value="Ribonucleoside hydrolase-like"/>
    <property type="match status" value="1"/>
</dbReference>
<protein>
    <submittedName>
        <fullName evidence="4">Uncharacterized protein LOC100897957</fullName>
    </submittedName>
</protein>
<dbReference type="GeneID" id="100897957"/>
<dbReference type="PANTHER" id="PTHR46190:SF1">
    <property type="entry name" value="SI:CH211-201H21.5"/>
    <property type="match status" value="1"/>
</dbReference>
<dbReference type="InterPro" id="IPR052775">
    <property type="entry name" value="IUN_hydrolase"/>
</dbReference>
<accession>A0AAJ6VVN8</accession>
<dbReference type="RefSeq" id="XP_003738722.3">
    <property type="nucleotide sequence ID" value="XM_003738674.3"/>
</dbReference>
<name>A0AAJ6VVN8_9ACAR</name>
<organism evidence="3 4">
    <name type="scientific">Galendromus occidentalis</name>
    <name type="common">western predatory mite</name>
    <dbReference type="NCBI Taxonomy" id="34638"/>
    <lineage>
        <taxon>Eukaryota</taxon>
        <taxon>Metazoa</taxon>
        <taxon>Ecdysozoa</taxon>
        <taxon>Arthropoda</taxon>
        <taxon>Chelicerata</taxon>
        <taxon>Arachnida</taxon>
        <taxon>Acari</taxon>
        <taxon>Parasitiformes</taxon>
        <taxon>Mesostigmata</taxon>
        <taxon>Gamasina</taxon>
        <taxon>Phytoseioidea</taxon>
        <taxon>Phytoseiidae</taxon>
        <taxon>Typhlodrominae</taxon>
        <taxon>Galendromus</taxon>
    </lineage>
</organism>
<evidence type="ECO:0000259" key="2">
    <source>
        <dbReference type="Pfam" id="PF01156"/>
    </source>
</evidence>
<dbReference type="PANTHER" id="PTHR46190">
    <property type="entry name" value="SI:CH211-201H21.5-RELATED"/>
    <property type="match status" value="1"/>
</dbReference>
<dbReference type="InterPro" id="IPR001910">
    <property type="entry name" value="Inosine/uridine_hydrolase_dom"/>
</dbReference>